<evidence type="ECO:0000313" key="3">
    <source>
        <dbReference type="Proteomes" id="UP001206878"/>
    </source>
</evidence>
<feature type="compositionally biased region" description="Polar residues" evidence="1">
    <location>
        <begin position="1"/>
        <end position="17"/>
    </location>
</feature>
<name>A0AAW5N133_9ESCH</name>
<gene>
    <name evidence="2" type="ORF">NVV43_22465</name>
</gene>
<evidence type="ECO:0000313" key="2">
    <source>
        <dbReference type="EMBL" id="MCR6678332.1"/>
    </source>
</evidence>
<sequence>MSLDNKVTQLRPNQNISRPIGHYPTDDAYSRHGGGNGGGDDVLQRVKELEKDVQQMKTDLAVMRSNYATKSDVSDAKTSIILWVVGAVVSSQLIPAIPKILEVFFHK</sequence>
<dbReference type="AlphaFoldDB" id="A0AAW5N133"/>
<protein>
    <recommendedName>
        <fullName evidence="4">Hemolysin XhlA</fullName>
    </recommendedName>
</protein>
<reference evidence="2" key="1">
    <citation type="submission" date="2022-07" db="EMBL/GenBank/DDBJ databases">
        <title>Diversity of ethanolamine utilization by human commensal Escherichia coli.</title>
        <authorList>
            <person name="Jubelin G."/>
        </authorList>
    </citation>
    <scope>NUCLEOTIDE SEQUENCE</scope>
    <source>
        <strain evidence="2">S1</strain>
    </source>
</reference>
<evidence type="ECO:0008006" key="4">
    <source>
        <dbReference type="Google" id="ProtNLM"/>
    </source>
</evidence>
<accession>A0AAW5N133</accession>
<evidence type="ECO:0000256" key="1">
    <source>
        <dbReference type="SAM" id="MobiDB-lite"/>
    </source>
</evidence>
<proteinExistence type="predicted"/>
<dbReference type="RefSeq" id="WP_001560903.1">
    <property type="nucleotide sequence ID" value="NZ_JAHCRM010000102.1"/>
</dbReference>
<dbReference type="Proteomes" id="UP001206878">
    <property type="component" value="Unassembled WGS sequence"/>
</dbReference>
<organism evidence="2 3">
    <name type="scientific">Escherichia marmotae</name>
    <dbReference type="NCBI Taxonomy" id="1499973"/>
    <lineage>
        <taxon>Bacteria</taxon>
        <taxon>Pseudomonadati</taxon>
        <taxon>Pseudomonadota</taxon>
        <taxon>Gammaproteobacteria</taxon>
        <taxon>Enterobacterales</taxon>
        <taxon>Enterobacteriaceae</taxon>
        <taxon>Escherichia</taxon>
    </lineage>
</organism>
<dbReference type="EMBL" id="JANPXH010000048">
    <property type="protein sequence ID" value="MCR6678332.1"/>
    <property type="molecule type" value="Genomic_DNA"/>
</dbReference>
<feature type="region of interest" description="Disordered" evidence="1">
    <location>
        <begin position="1"/>
        <end position="41"/>
    </location>
</feature>
<comment type="caution">
    <text evidence="2">The sequence shown here is derived from an EMBL/GenBank/DDBJ whole genome shotgun (WGS) entry which is preliminary data.</text>
</comment>